<dbReference type="InterPro" id="IPR009836">
    <property type="entry name" value="GRDP-like"/>
</dbReference>
<accession>A0A484FFN0</accession>
<evidence type="ECO:0000256" key="1">
    <source>
        <dbReference type="SAM" id="MobiDB-lite"/>
    </source>
</evidence>
<reference evidence="3" key="2">
    <citation type="journal article" date="2019" name="Mol. Plant Microbe Interact.">
        <title>Genome sequence resources for four phytopathogenic fungi from the Colletotrichum orbiculare species complex.</title>
        <authorList>
            <person name="Gan P."/>
            <person name="Tsushima A."/>
            <person name="Narusaka M."/>
            <person name="Narusaka Y."/>
            <person name="Takano Y."/>
            <person name="Kubo Y."/>
            <person name="Shirasu K."/>
        </authorList>
    </citation>
    <scope>GENOME REANNOTATION</scope>
    <source>
        <strain evidence="3">104-T / ATCC 96160 / CBS 514.97 / LARS 414 / MAFF 240422</strain>
    </source>
</reference>
<reference evidence="3" key="1">
    <citation type="journal article" date="2013" name="New Phytol.">
        <title>Comparative genomic and transcriptomic analyses reveal the hemibiotrophic stage shift of Colletotrichum fungi.</title>
        <authorList>
            <person name="Gan P."/>
            <person name="Ikeda K."/>
            <person name="Irieda H."/>
            <person name="Narusaka M."/>
            <person name="O'Connell R.J."/>
            <person name="Narusaka Y."/>
            <person name="Takano Y."/>
            <person name="Kubo Y."/>
            <person name="Shirasu K."/>
        </authorList>
    </citation>
    <scope>NUCLEOTIDE SEQUENCE [LARGE SCALE GENOMIC DNA]</scope>
    <source>
        <strain evidence="3">104-T / ATCC 96160 / CBS 514.97 / LARS 414 / MAFF 240422</strain>
    </source>
</reference>
<evidence type="ECO:0000313" key="2">
    <source>
        <dbReference type="EMBL" id="TDZ16366.1"/>
    </source>
</evidence>
<dbReference type="Pfam" id="PF07173">
    <property type="entry name" value="GRDP-like"/>
    <property type="match status" value="1"/>
</dbReference>
<evidence type="ECO:0008006" key="4">
    <source>
        <dbReference type="Google" id="ProtNLM"/>
    </source>
</evidence>
<organism evidence="2 3">
    <name type="scientific">Colletotrichum orbiculare (strain 104-T / ATCC 96160 / CBS 514.97 / LARS 414 / MAFF 240422)</name>
    <name type="common">Cucumber anthracnose fungus</name>
    <name type="synonym">Colletotrichum lagenarium</name>
    <dbReference type="NCBI Taxonomy" id="1213857"/>
    <lineage>
        <taxon>Eukaryota</taxon>
        <taxon>Fungi</taxon>
        <taxon>Dikarya</taxon>
        <taxon>Ascomycota</taxon>
        <taxon>Pezizomycotina</taxon>
        <taxon>Sordariomycetes</taxon>
        <taxon>Hypocreomycetidae</taxon>
        <taxon>Glomerellales</taxon>
        <taxon>Glomerellaceae</taxon>
        <taxon>Colletotrichum</taxon>
        <taxon>Colletotrichum orbiculare species complex</taxon>
    </lineage>
</organism>
<keyword evidence="3" id="KW-1185">Reference proteome</keyword>
<name>A0A484FFN0_COLOR</name>
<dbReference type="OrthoDB" id="2684236at2759"/>
<dbReference type="EMBL" id="AMCV02000035">
    <property type="protein sequence ID" value="TDZ16366.1"/>
    <property type="molecule type" value="Genomic_DNA"/>
</dbReference>
<dbReference type="Proteomes" id="UP000014480">
    <property type="component" value="Unassembled WGS sequence"/>
</dbReference>
<evidence type="ECO:0000313" key="3">
    <source>
        <dbReference type="Proteomes" id="UP000014480"/>
    </source>
</evidence>
<dbReference type="PANTHER" id="PTHR34365:SF7">
    <property type="entry name" value="GLYCINE-RICH DOMAIN-CONTAINING PROTEIN 1"/>
    <property type="match status" value="1"/>
</dbReference>
<feature type="compositionally biased region" description="Basic and acidic residues" evidence="1">
    <location>
        <begin position="9"/>
        <end position="25"/>
    </location>
</feature>
<dbReference type="PANTHER" id="PTHR34365">
    <property type="entry name" value="ENOLASE (DUF1399)"/>
    <property type="match status" value="1"/>
</dbReference>
<dbReference type="STRING" id="1213857.A0A484FFN0"/>
<dbReference type="AlphaFoldDB" id="A0A484FFN0"/>
<proteinExistence type="predicted"/>
<protein>
    <recommendedName>
        <fullName evidence="4">Alpha-ketoglutarate-dependent sulfonate dioxygenase</fullName>
    </recommendedName>
</protein>
<gene>
    <name evidence="2" type="ORF">Cob_v010708</name>
</gene>
<comment type="caution">
    <text evidence="2">The sequence shown here is derived from an EMBL/GenBank/DDBJ whole genome shotgun (WGS) entry which is preliminary data.</text>
</comment>
<sequence>MPSLFKWPKSKEKEAEAEAEAERARNARAATPPPTYESAQDDPPAFEDAPPSFESIHGSKSSGKGDKKARIEQDVVDLTATFSSLRFETQKDPDVDSCLAHLKLLYAIQTLKEEVGYTDGLWDLWDSRAGPLPDSEKAASSKESEDRVKDVLAKIREKRWAVYLARAVDRYETWWKALSPYRLREEDMKRDDEKYATFADGGADFPWTVDVLPPLDVLMIWHSHMLNPRAFLEDTMRWGLRAFWTTGMPWAQVNQAIDSKFDYTGTEAAKANWEAATGKSWDNVQDPMTKSLECPACKQLFEVPWTTCGLPETYKGDEKPGIVGAGYGDGSFSQVCTAGCETLVTRYLLSVAKMVQDTEDYLDHNYTVPSSVLNPKVGTAVSTRMKLVEVTFPNRVLGLGVVDELRKLIVPGTQTPPSMENVKYIIEAGLADDAAYKRMQGRDPLPIEGATTASGRILTRTQRFGTRKMMSRYWDNYSIFALDLVGATMRQGVFVDKMYNIDWLQGPAPRGVMDRLLQKYHRFMLIMTENTLSLCVPTLDVDLAWHTHQLAPRAYYRFSTFNTATHGVKEARFIDHNDKIDEMKLSSSFERTSLAYLNKFNDVYSQCVCAYCEATRVFHTLNTSNLFGRTKQQKAIDNFTTTTEPTTDPTTAIHVSNHNAVRSNESAVRKRYRSHARVVYKTRLDDSYERAYKRAAKKGKTLPPREEYYSHWDSKYHLYGPCAYPAYLTTGIYINGDPGIMHAGADGWAGCAQGLCGTNDIPGGGCGGPGGCTSLDGVWSGKHNASGLCGGVAAMGVGVACGGGGGGGGCGGGS</sequence>
<feature type="region of interest" description="Disordered" evidence="1">
    <location>
        <begin position="1"/>
        <end position="69"/>
    </location>
</feature>